<evidence type="ECO:0000259" key="2">
    <source>
        <dbReference type="PROSITE" id="PS50110"/>
    </source>
</evidence>
<dbReference type="Gene3D" id="3.40.50.2300">
    <property type="match status" value="1"/>
</dbReference>
<dbReference type="Proteomes" id="UP001500021">
    <property type="component" value="Unassembled WGS sequence"/>
</dbReference>
<organism evidence="3 4">
    <name type="scientific">Colwellia asteriadis</name>
    <dbReference type="NCBI Taxonomy" id="517723"/>
    <lineage>
        <taxon>Bacteria</taxon>
        <taxon>Pseudomonadati</taxon>
        <taxon>Pseudomonadota</taxon>
        <taxon>Gammaproteobacteria</taxon>
        <taxon>Alteromonadales</taxon>
        <taxon>Colwelliaceae</taxon>
        <taxon>Colwellia</taxon>
    </lineage>
</organism>
<dbReference type="InterPro" id="IPR011006">
    <property type="entry name" value="CheY-like_superfamily"/>
</dbReference>
<feature type="domain" description="Response regulatory" evidence="2">
    <location>
        <begin position="10"/>
        <end position="130"/>
    </location>
</feature>
<dbReference type="InterPro" id="IPR001789">
    <property type="entry name" value="Sig_transdc_resp-reg_receiver"/>
</dbReference>
<proteinExistence type="predicted"/>
<dbReference type="Gene3D" id="1.25.40.10">
    <property type="entry name" value="Tetratricopeptide repeat domain"/>
    <property type="match status" value="1"/>
</dbReference>
<evidence type="ECO:0000313" key="4">
    <source>
        <dbReference type="Proteomes" id="UP001500021"/>
    </source>
</evidence>
<dbReference type="EMBL" id="BAAAFA010000022">
    <property type="protein sequence ID" value="GAA0824325.1"/>
    <property type="molecule type" value="Genomic_DNA"/>
</dbReference>
<evidence type="ECO:0000256" key="1">
    <source>
        <dbReference type="PROSITE-ProRule" id="PRU00169"/>
    </source>
</evidence>
<dbReference type="Pfam" id="PF00072">
    <property type="entry name" value="Response_reg"/>
    <property type="match status" value="1"/>
</dbReference>
<sequence>MENTDYDDMRFLIVDNLKPSQDILKQFAMRLTSKQVDSTHYAQDVITICQQKSYDVILLGYDLGEDQKNGQQILEELRVNNFINRHCIIILITAEISQAMVLAALEHKPDNYLCKPYSLNELNNRLLSCIRKKKSMAAIYHALEQGKPTLVIERCDDALAQSTPYKAECLGIKSRQLFQLEKYDQAQAIYLSYKDNKSCQWANIGLGRIALQKEQLDHAEAIFKQAILINPYYLASYDWLALTYQKKLQFLFAEEILEQALSLSPRSLPRLKRYAQLCLQNEHFDKATYAYEQTYILAHNSIHHSPDNAISFAKALIEYVPILPALDAKKMSTKAFKYLKQMSRDFNRAEFRIQSHLLTACLLEQTNEARLAQEALDNGAKLLTRERDNLSSDSLLKITEVMKKIPSANNKYSELLIINKESDANDYNDKAQAALEKSISLYHSKKFSAAIEELTKALNSFPEHLGIKLNLLQVYLMAYEESEVENTLLMSAKILLKELSTIDCSEDEKLRLRKLQRKYQALAGI</sequence>
<accession>A0ABP3WLB7</accession>
<comment type="caution">
    <text evidence="1">Lacks conserved residue(s) required for the propagation of feature annotation.</text>
</comment>
<evidence type="ECO:0000313" key="3">
    <source>
        <dbReference type="EMBL" id="GAA0824325.1"/>
    </source>
</evidence>
<keyword evidence="4" id="KW-1185">Reference proteome</keyword>
<dbReference type="SMART" id="SM00448">
    <property type="entry name" value="REC"/>
    <property type="match status" value="1"/>
</dbReference>
<protein>
    <submittedName>
        <fullName evidence="3">Response regulator</fullName>
    </submittedName>
</protein>
<dbReference type="InterPro" id="IPR011990">
    <property type="entry name" value="TPR-like_helical_dom_sf"/>
</dbReference>
<gene>
    <name evidence="3" type="ORF">GCM10009111_34970</name>
</gene>
<reference evidence="4" key="1">
    <citation type="journal article" date="2019" name="Int. J. Syst. Evol. Microbiol.">
        <title>The Global Catalogue of Microorganisms (GCM) 10K type strain sequencing project: providing services to taxonomists for standard genome sequencing and annotation.</title>
        <authorList>
            <consortium name="The Broad Institute Genomics Platform"/>
            <consortium name="The Broad Institute Genome Sequencing Center for Infectious Disease"/>
            <person name="Wu L."/>
            <person name="Ma J."/>
        </authorList>
    </citation>
    <scope>NUCLEOTIDE SEQUENCE [LARGE SCALE GENOMIC DNA]</scope>
    <source>
        <strain evidence="4">JCM 15608</strain>
    </source>
</reference>
<name>A0ABP3WLB7_9GAMM</name>
<dbReference type="SUPFAM" id="SSF52172">
    <property type="entry name" value="CheY-like"/>
    <property type="match status" value="1"/>
</dbReference>
<comment type="caution">
    <text evidence="3">The sequence shown here is derived from an EMBL/GenBank/DDBJ whole genome shotgun (WGS) entry which is preliminary data.</text>
</comment>
<dbReference type="RefSeq" id="WP_343819134.1">
    <property type="nucleotide sequence ID" value="NZ_BAAAFA010000022.1"/>
</dbReference>
<dbReference type="PROSITE" id="PS50110">
    <property type="entry name" value="RESPONSE_REGULATORY"/>
    <property type="match status" value="1"/>
</dbReference>
<dbReference type="SUPFAM" id="SSF48452">
    <property type="entry name" value="TPR-like"/>
    <property type="match status" value="1"/>
</dbReference>